<dbReference type="AlphaFoldDB" id="A0A841H646"/>
<dbReference type="Proteomes" id="UP000582837">
    <property type="component" value="Unassembled WGS sequence"/>
</dbReference>
<dbReference type="GO" id="GO:0004371">
    <property type="term" value="F:glycerone kinase activity"/>
    <property type="evidence" value="ECO:0007669"/>
    <property type="project" value="InterPro"/>
</dbReference>
<dbReference type="NCBIfam" id="TIGR00762">
    <property type="entry name" value="DegV"/>
    <property type="match status" value="1"/>
</dbReference>
<accession>A0A841H646</accession>
<evidence type="ECO:0000259" key="2">
    <source>
        <dbReference type="PROSITE" id="PS51480"/>
    </source>
</evidence>
<evidence type="ECO:0000313" key="3">
    <source>
        <dbReference type="EMBL" id="MBB6073557.1"/>
    </source>
</evidence>
<gene>
    <name evidence="3" type="ORF">HNQ61_005228</name>
</gene>
<evidence type="ECO:0000256" key="1">
    <source>
        <dbReference type="ARBA" id="ARBA00023121"/>
    </source>
</evidence>
<dbReference type="PANTHER" id="PTHR33434">
    <property type="entry name" value="DEGV DOMAIN-CONTAINING PROTEIN DR_1986-RELATED"/>
    <property type="match status" value="1"/>
</dbReference>
<keyword evidence="4" id="KW-1185">Reference proteome</keyword>
<dbReference type="InterPro" id="IPR004007">
    <property type="entry name" value="DhaL_dom"/>
</dbReference>
<dbReference type="SMART" id="SM01121">
    <property type="entry name" value="Dak1_2"/>
    <property type="match status" value="1"/>
</dbReference>
<reference evidence="3 4" key="1">
    <citation type="submission" date="2020-08" db="EMBL/GenBank/DDBJ databases">
        <title>Genomic Encyclopedia of Type Strains, Phase IV (KMG-IV): sequencing the most valuable type-strain genomes for metagenomic binning, comparative biology and taxonomic classification.</title>
        <authorList>
            <person name="Goeker M."/>
        </authorList>
    </citation>
    <scope>NUCLEOTIDE SEQUENCE [LARGE SCALE GENOMIC DNA]</scope>
    <source>
        <strain evidence="3 4">DSM 29007</strain>
    </source>
</reference>
<organism evidence="3 4">
    <name type="scientific">Longimicrobium terrae</name>
    <dbReference type="NCBI Taxonomy" id="1639882"/>
    <lineage>
        <taxon>Bacteria</taxon>
        <taxon>Pseudomonadati</taxon>
        <taxon>Gemmatimonadota</taxon>
        <taxon>Longimicrobiia</taxon>
        <taxon>Longimicrobiales</taxon>
        <taxon>Longimicrobiaceae</taxon>
        <taxon>Longimicrobium</taxon>
    </lineage>
</organism>
<proteinExistence type="predicted"/>
<dbReference type="Pfam" id="PF02645">
    <property type="entry name" value="DegV"/>
    <property type="match status" value="1"/>
</dbReference>
<dbReference type="PANTHER" id="PTHR33434:SF4">
    <property type="entry name" value="PHOSPHATASE PROTEIN"/>
    <property type="match status" value="1"/>
</dbReference>
<dbReference type="GO" id="GO:0006071">
    <property type="term" value="P:glycerol metabolic process"/>
    <property type="evidence" value="ECO:0007669"/>
    <property type="project" value="InterPro"/>
</dbReference>
<dbReference type="Pfam" id="PF02734">
    <property type="entry name" value="Dak2"/>
    <property type="match status" value="1"/>
</dbReference>
<dbReference type="Gene3D" id="3.40.50.10170">
    <property type="match status" value="1"/>
</dbReference>
<comment type="caution">
    <text evidence="3">The sequence shown here is derived from an EMBL/GenBank/DDBJ whole genome shotgun (WGS) entry which is preliminary data.</text>
</comment>
<dbReference type="PROSITE" id="PS51482">
    <property type="entry name" value="DEGV"/>
    <property type="match status" value="1"/>
</dbReference>
<name>A0A841H646_9BACT</name>
<dbReference type="Gene3D" id="3.30.1180.10">
    <property type="match status" value="1"/>
</dbReference>
<protein>
    <recommendedName>
        <fullName evidence="2">DhaL domain-containing protein</fullName>
    </recommendedName>
</protein>
<dbReference type="RefSeq" id="WP_170034223.1">
    <property type="nucleotide sequence ID" value="NZ_JABDTL010000001.1"/>
</dbReference>
<dbReference type="PROSITE" id="PS51480">
    <property type="entry name" value="DHAL"/>
    <property type="match status" value="1"/>
</dbReference>
<dbReference type="InterPro" id="IPR003797">
    <property type="entry name" value="DegV"/>
</dbReference>
<dbReference type="InterPro" id="IPR048394">
    <property type="entry name" value="FakA-like_M"/>
</dbReference>
<sequence length="611" mass="66101">MKATFLDGTGLREALIVSAQYVQRHRADLNRINVFPVPDGDTGTNLALTVNSIADHLRHNRDSSVGAVAKVAAEAGILGARGNCGMILSHFLLGFSDAIGDRTRLRVSEFGEVLRSATEHVYRALEKPVEGTMITIMRAIADEAERLQGSDFVVLFEQLLVKAREALASTPDLLPALKTAGVVDAGAKGFVHVLEGIAGYMSGDPLIALPDAPSFEADGEVPVFAAAQAAYSAESEKYRYCTEALVRGQGLPTQETVQSWLRERGDSLVVIRSNDLLKIHVHTDQPEEVFSYLRGFGELATRKAEDMHAQHAVAERSAAGHMMLARRPISVVVDTACDLPDDIVRAHGMHLVPLNLIFEDKAYRDRLDISAEQFVDQLRKGAHPSTSQPAPAAFLEGFRRASEEGENVVAVLLSSALSGTYASAQAALKHRGQDDVPVHLVDSRGGSLLQGLLALKASELGEMGWEAEKIVAELERIRKQSGFFIILDTFERALASGRVGRGKAWLGSLLDIKPVLDIDEAGKLVPIDKVRGRKNMMPRMLEILERKVPKGAKKVRFGVMHVAASDVLVPVTQAIRAKYGRDTEVVTAAGTPIIGTHAGEGAWGIAYLVED</sequence>
<dbReference type="InterPro" id="IPR050270">
    <property type="entry name" value="DegV_domain_contain"/>
</dbReference>
<dbReference type="Gene3D" id="1.25.40.340">
    <property type="match status" value="1"/>
</dbReference>
<dbReference type="InterPro" id="IPR043168">
    <property type="entry name" value="DegV_C"/>
</dbReference>
<dbReference type="SMART" id="SM01120">
    <property type="entry name" value="Dak2"/>
    <property type="match status" value="1"/>
</dbReference>
<dbReference type="SUPFAM" id="SSF101473">
    <property type="entry name" value="DhaL-like"/>
    <property type="match status" value="1"/>
</dbReference>
<dbReference type="EMBL" id="JACHIA010000026">
    <property type="protein sequence ID" value="MBB6073557.1"/>
    <property type="molecule type" value="Genomic_DNA"/>
</dbReference>
<dbReference type="GO" id="GO:0008289">
    <property type="term" value="F:lipid binding"/>
    <property type="evidence" value="ECO:0007669"/>
    <property type="project" value="UniProtKB-KW"/>
</dbReference>
<evidence type="ECO:0000313" key="4">
    <source>
        <dbReference type="Proteomes" id="UP000582837"/>
    </source>
</evidence>
<keyword evidence="1" id="KW-0446">Lipid-binding</keyword>
<feature type="domain" description="DhaL" evidence="2">
    <location>
        <begin position="9"/>
        <end position="199"/>
    </location>
</feature>
<dbReference type="InterPro" id="IPR033470">
    <property type="entry name" value="FakA-like_C"/>
</dbReference>
<dbReference type="Pfam" id="PF21645">
    <property type="entry name" value="FakA-like_M"/>
    <property type="match status" value="1"/>
</dbReference>
<dbReference type="InterPro" id="IPR036117">
    <property type="entry name" value="DhaL_dom_sf"/>
</dbReference>
<dbReference type="SUPFAM" id="SSF82549">
    <property type="entry name" value="DAK1/DegV-like"/>
    <property type="match status" value="1"/>
</dbReference>